<comment type="caution">
    <text evidence="2">The sequence shown here is derived from an EMBL/GenBank/DDBJ whole genome shotgun (WGS) entry which is preliminary data.</text>
</comment>
<gene>
    <name evidence="2" type="ORF">FWILDA_LOCUS9038</name>
</gene>
<accession>A0A9W4SRX0</accession>
<dbReference type="AlphaFoldDB" id="A0A9W4SRX0"/>
<feature type="region of interest" description="Disordered" evidence="1">
    <location>
        <begin position="92"/>
        <end position="141"/>
    </location>
</feature>
<feature type="compositionally biased region" description="Basic and acidic residues" evidence="1">
    <location>
        <begin position="101"/>
        <end position="117"/>
    </location>
</feature>
<sequence>MKVIQADLCYLSYDQIENKIYKFALNCVDIATRIKWTYPLTNHIIVEGDVEFLGDIIRLMNKYDINILIGIIEKFNKTLQEWYNNSLKYNINPPNDNSKQSIDKLSESSEYITKEDNISGSSSNRNESDDEESEITKHLKV</sequence>
<evidence type="ECO:0000313" key="2">
    <source>
        <dbReference type="EMBL" id="CAI2179338.1"/>
    </source>
</evidence>
<keyword evidence="3" id="KW-1185">Reference proteome</keyword>
<evidence type="ECO:0000313" key="3">
    <source>
        <dbReference type="Proteomes" id="UP001153678"/>
    </source>
</evidence>
<protein>
    <submittedName>
        <fullName evidence="2">15937_t:CDS:1</fullName>
    </submittedName>
</protein>
<name>A0A9W4SRX0_9GLOM</name>
<evidence type="ECO:0000256" key="1">
    <source>
        <dbReference type="SAM" id="MobiDB-lite"/>
    </source>
</evidence>
<proteinExistence type="predicted"/>
<dbReference type="EMBL" id="CAMKVN010002047">
    <property type="protein sequence ID" value="CAI2179338.1"/>
    <property type="molecule type" value="Genomic_DNA"/>
</dbReference>
<reference evidence="2" key="1">
    <citation type="submission" date="2022-08" db="EMBL/GenBank/DDBJ databases">
        <authorList>
            <person name="Kallberg Y."/>
            <person name="Tangrot J."/>
            <person name="Rosling A."/>
        </authorList>
    </citation>
    <scope>NUCLEOTIDE SEQUENCE</scope>
    <source>
        <strain evidence="2">Wild A</strain>
    </source>
</reference>
<feature type="non-terminal residue" evidence="2">
    <location>
        <position position="141"/>
    </location>
</feature>
<organism evidence="2 3">
    <name type="scientific">Funneliformis geosporum</name>
    <dbReference type="NCBI Taxonomy" id="1117311"/>
    <lineage>
        <taxon>Eukaryota</taxon>
        <taxon>Fungi</taxon>
        <taxon>Fungi incertae sedis</taxon>
        <taxon>Mucoromycota</taxon>
        <taxon>Glomeromycotina</taxon>
        <taxon>Glomeromycetes</taxon>
        <taxon>Glomerales</taxon>
        <taxon>Glomeraceae</taxon>
        <taxon>Funneliformis</taxon>
    </lineage>
</organism>
<dbReference type="Proteomes" id="UP001153678">
    <property type="component" value="Unassembled WGS sequence"/>
</dbReference>